<name>A0ABQ7H8G3_DUNSA</name>
<protein>
    <recommendedName>
        <fullName evidence="3">Encoded protein</fullName>
    </recommendedName>
</protein>
<comment type="caution">
    <text evidence="1">The sequence shown here is derived from an EMBL/GenBank/DDBJ whole genome shotgun (WGS) entry which is preliminary data.</text>
</comment>
<sequence>MVGHKDRFCWTEQGPADGQKLSWALLRATATEEDATLVGDQGQAWGCIPPSPHARPHTYSIFKHMSCSMTHLWKFVLAAAVADATGRGCYPRTNSAPAVLLLQAAYALQCDLPEGICPRCCCCCCCCCCCYWRRVLSQAYLWPPTTAACLPWQLLRAHIEGDSGHTGQPPTTAARLRWQLLRGAPCSCTHLGHIRHTGLPPTSVAYLPWRQPCNTPCRWSIFEH</sequence>
<evidence type="ECO:0008006" key="3">
    <source>
        <dbReference type="Google" id="ProtNLM"/>
    </source>
</evidence>
<dbReference type="Proteomes" id="UP000815325">
    <property type="component" value="Unassembled WGS sequence"/>
</dbReference>
<proteinExistence type="predicted"/>
<keyword evidence="2" id="KW-1185">Reference proteome</keyword>
<dbReference type="EMBL" id="MU069447">
    <property type="protein sequence ID" value="KAF5843146.1"/>
    <property type="molecule type" value="Genomic_DNA"/>
</dbReference>
<reference evidence="1" key="1">
    <citation type="submission" date="2017-08" db="EMBL/GenBank/DDBJ databases">
        <authorList>
            <person name="Polle J.E."/>
            <person name="Barry K."/>
            <person name="Cushman J."/>
            <person name="Schmutz J."/>
            <person name="Tran D."/>
            <person name="Hathwaick L.T."/>
            <person name="Yim W.C."/>
            <person name="Jenkins J."/>
            <person name="Mckie-Krisberg Z.M."/>
            <person name="Prochnik S."/>
            <person name="Lindquist E."/>
            <person name="Dockter R.B."/>
            <person name="Adam C."/>
            <person name="Molina H."/>
            <person name="Bunkerborg J."/>
            <person name="Jin E."/>
            <person name="Buchheim M."/>
            <person name="Magnuson J."/>
        </authorList>
    </citation>
    <scope>NUCLEOTIDE SEQUENCE</scope>
    <source>
        <strain evidence="1">CCAP 19/18</strain>
    </source>
</reference>
<evidence type="ECO:0000313" key="2">
    <source>
        <dbReference type="Proteomes" id="UP000815325"/>
    </source>
</evidence>
<evidence type="ECO:0000313" key="1">
    <source>
        <dbReference type="EMBL" id="KAF5843146.1"/>
    </source>
</evidence>
<accession>A0ABQ7H8G3</accession>
<organism evidence="1 2">
    <name type="scientific">Dunaliella salina</name>
    <name type="common">Green alga</name>
    <name type="synonym">Protococcus salinus</name>
    <dbReference type="NCBI Taxonomy" id="3046"/>
    <lineage>
        <taxon>Eukaryota</taxon>
        <taxon>Viridiplantae</taxon>
        <taxon>Chlorophyta</taxon>
        <taxon>core chlorophytes</taxon>
        <taxon>Chlorophyceae</taxon>
        <taxon>CS clade</taxon>
        <taxon>Chlamydomonadales</taxon>
        <taxon>Dunaliellaceae</taxon>
        <taxon>Dunaliella</taxon>
    </lineage>
</organism>
<gene>
    <name evidence="1" type="ORF">DUNSADRAFT_1573</name>
</gene>